<proteinExistence type="predicted"/>
<dbReference type="GeneID" id="111351024"/>
<accession>A0A9J7DXA3</accession>
<dbReference type="GO" id="GO:0003724">
    <property type="term" value="F:RNA helicase activity"/>
    <property type="evidence" value="ECO:0007669"/>
    <property type="project" value="TreeGrafter"/>
</dbReference>
<dbReference type="InterPro" id="IPR001650">
    <property type="entry name" value="Helicase_C-like"/>
</dbReference>
<keyword evidence="3" id="KW-0347">Helicase</keyword>
<evidence type="ECO:0000259" key="5">
    <source>
        <dbReference type="PROSITE" id="PS51194"/>
    </source>
</evidence>
<dbReference type="GO" id="GO:0005829">
    <property type="term" value="C:cytosol"/>
    <property type="evidence" value="ECO:0007669"/>
    <property type="project" value="TreeGrafter"/>
</dbReference>
<keyword evidence="4" id="KW-0067">ATP-binding</keyword>
<dbReference type="GO" id="GO:0016787">
    <property type="term" value="F:hydrolase activity"/>
    <property type="evidence" value="ECO:0007669"/>
    <property type="project" value="UniProtKB-KW"/>
</dbReference>
<protein>
    <submittedName>
        <fullName evidence="7">ATP-dependent RNA helicase mak5-like</fullName>
    </submittedName>
</protein>
<dbReference type="InterPro" id="IPR050079">
    <property type="entry name" value="DEAD_box_RNA_helicase"/>
</dbReference>
<dbReference type="Gene3D" id="3.40.50.300">
    <property type="entry name" value="P-loop containing nucleotide triphosphate hydrolases"/>
    <property type="match status" value="1"/>
</dbReference>
<keyword evidence="2" id="KW-0378">Hydrolase</keyword>
<evidence type="ECO:0000256" key="4">
    <source>
        <dbReference type="ARBA" id="ARBA00022840"/>
    </source>
</evidence>
<dbReference type="GO" id="GO:0005524">
    <property type="term" value="F:ATP binding"/>
    <property type="evidence" value="ECO:0007669"/>
    <property type="project" value="UniProtKB-KW"/>
</dbReference>
<sequence>MPQRQRIKNLERFRDDPHEVLIATDVAARGLDIPHVEHVIHYQVPRTAENYVHRSGRTARASREGLTILMMDPSEAYLYAKMCRTLNKSKFINLIFYLRLTELWISKINNRNTKYEIVLSK</sequence>
<organism evidence="6 7">
    <name type="scientific">Spodoptera litura</name>
    <name type="common">Asian cotton leafworm</name>
    <dbReference type="NCBI Taxonomy" id="69820"/>
    <lineage>
        <taxon>Eukaryota</taxon>
        <taxon>Metazoa</taxon>
        <taxon>Ecdysozoa</taxon>
        <taxon>Arthropoda</taxon>
        <taxon>Hexapoda</taxon>
        <taxon>Insecta</taxon>
        <taxon>Pterygota</taxon>
        <taxon>Neoptera</taxon>
        <taxon>Endopterygota</taxon>
        <taxon>Lepidoptera</taxon>
        <taxon>Glossata</taxon>
        <taxon>Ditrysia</taxon>
        <taxon>Noctuoidea</taxon>
        <taxon>Noctuidae</taxon>
        <taxon>Amphipyrinae</taxon>
        <taxon>Spodoptera</taxon>
    </lineage>
</organism>
<keyword evidence="1" id="KW-0547">Nucleotide-binding</keyword>
<evidence type="ECO:0000313" key="7">
    <source>
        <dbReference type="RefSeq" id="XP_022818562.1"/>
    </source>
</evidence>
<dbReference type="InterPro" id="IPR027417">
    <property type="entry name" value="P-loop_NTPase"/>
</dbReference>
<dbReference type="Proteomes" id="UP000301870">
    <property type="component" value="Chromosome 12"/>
</dbReference>
<dbReference type="Pfam" id="PF00271">
    <property type="entry name" value="Helicase_C"/>
    <property type="match status" value="1"/>
</dbReference>
<gene>
    <name evidence="7" type="primary">LOC111351024</name>
</gene>
<dbReference type="RefSeq" id="XP_022818562.1">
    <property type="nucleotide sequence ID" value="XM_022962794.1"/>
</dbReference>
<dbReference type="PANTHER" id="PTHR47959:SF1">
    <property type="entry name" value="ATP-DEPENDENT RNA HELICASE DBPA"/>
    <property type="match status" value="1"/>
</dbReference>
<dbReference type="SMART" id="SM00490">
    <property type="entry name" value="HELICc"/>
    <property type="match status" value="1"/>
</dbReference>
<dbReference type="PROSITE" id="PS51194">
    <property type="entry name" value="HELICASE_CTER"/>
    <property type="match status" value="1"/>
</dbReference>
<dbReference type="AlphaFoldDB" id="A0A9J7DXA3"/>
<evidence type="ECO:0000256" key="1">
    <source>
        <dbReference type="ARBA" id="ARBA00022741"/>
    </source>
</evidence>
<evidence type="ECO:0000313" key="6">
    <source>
        <dbReference type="Proteomes" id="UP000301870"/>
    </source>
</evidence>
<dbReference type="KEGG" id="sliu:111351024"/>
<keyword evidence="6" id="KW-1185">Reference proteome</keyword>
<dbReference type="PANTHER" id="PTHR47959">
    <property type="entry name" value="ATP-DEPENDENT RNA HELICASE RHLE-RELATED"/>
    <property type="match status" value="1"/>
</dbReference>
<dbReference type="CDD" id="cd18787">
    <property type="entry name" value="SF2_C_DEAD"/>
    <property type="match status" value="1"/>
</dbReference>
<reference evidence="7" key="1">
    <citation type="submission" date="2025-08" db="UniProtKB">
        <authorList>
            <consortium name="RefSeq"/>
        </authorList>
    </citation>
    <scope>IDENTIFICATION</scope>
    <source>
        <strain evidence="7">Ishihara</strain>
        <tissue evidence="7">Whole body</tissue>
    </source>
</reference>
<dbReference type="SUPFAM" id="SSF52540">
    <property type="entry name" value="P-loop containing nucleoside triphosphate hydrolases"/>
    <property type="match status" value="1"/>
</dbReference>
<dbReference type="OrthoDB" id="4310724at2759"/>
<name>A0A9J7DXA3_SPOLT</name>
<evidence type="ECO:0000256" key="2">
    <source>
        <dbReference type="ARBA" id="ARBA00022801"/>
    </source>
</evidence>
<feature type="domain" description="Helicase C-terminal" evidence="5">
    <location>
        <begin position="1"/>
        <end position="104"/>
    </location>
</feature>
<evidence type="ECO:0000256" key="3">
    <source>
        <dbReference type="ARBA" id="ARBA00022806"/>
    </source>
</evidence>